<comment type="caution">
    <text evidence="2">The sequence shown here is derived from an EMBL/GenBank/DDBJ whole genome shotgun (WGS) entry which is preliminary data.</text>
</comment>
<reference evidence="2" key="1">
    <citation type="journal article" date="2023" name="Mol. Phylogenet. Evol.">
        <title>Genome-scale phylogeny and comparative genomics of the fungal order Sordariales.</title>
        <authorList>
            <person name="Hensen N."/>
            <person name="Bonometti L."/>
            <person name="Westerberg I."/>
            <person name="Brannstrom I.O."/>
            <person name="Guillou S."/>
            <person name="Cros-Aarteil S."/>
            <person name="Calhoun S."/>
            <person name="Haridas S."/>
            <person name="Kuo A."/>
            <person name="Mondo S."/>
            <person name="Pangilinan J."/>
            <person name="Riley R."/>
            <person name="LaButti K."/>
            <person name="Andreopoulos B."/>
            <person name="Lipzen A."/>
            <person name="Chen C."/>
            <person name="Yan M."/>
            <person name="Daum C."/>
            <person name="Ng V."/>
            <person name="Clum A."/>
            <person name="Steindorff A."/>
            <person name="Ohm R.A."/>
            <person name="Martin F."/>
            <person name="Silar P."/>
            <person name="Natvig D.O."/>
            <person name="Lalanne C."/>
            <person name="Gautier V."/>
            <person name="Ament-Velasquez S.L."/>
            <person name="Kruys A."/>
            <person name="Hutchinson M.I."/>
            <person name="Powell A.J."/>
            <person name="Barry K."/>
            <person name="Miller A.N."/>
            <person name="Grigoriev I.V."/>
            <person name="Debuchy R."/>
            <person name="Gladieux P."/>
            <person name="Hiltunen Thoren M."/>
            <person name="Johannesson H."/>
        </authorList>
    </citation>
    <scope>NUCLEOTIDE SEQUENCE</scope>
    <source>
        <strain evidence="2">SMH4131-1</strain>
    </source>
</reference>
<gene>
    <name evidence="2" type="ORF">B0T19DRAFT_161257</name>
</gene>
<reference evidence="2" key="2">
    <citation type="submission" date="2023-06" db="EMBL/GenBank/DDBJ databases">
        <authorList>
            <consortium name="Lawrence Berkeley National Laboratory"/>
            <person name="Haridas S."/>
            <person name="Hensen N."/>
            <person name="Bonometti L."/>
            <person name="Westerberg I."/>
            <person name="Brannstrom I.O."/>
            <person name="Guillou S."/>
            <person name="Cros-Aarteil S."/>
            <person name="Calhoun S."/>
            <person name="Kuo A."/>
            <person name="Mondo S."/>
            <person name="Pangilinan J."/>
            <person name="Riley R."/>
            <person name="Labutti K."/>
            <person name="Andreopoulos B."/>
            <person name="Lipzen A."/>
            <person name="Chen C."/>
            <person name="Yanf M."/>
            <person name="Daum C."/>
            <person name="Ng V."/>
            <person name="Clum A."/>
            <person name="Steindorff A."/>
            <person name="Ohm R."/>
            <person name="Martin F."/>
            <person name="Silar P."/>
            <person name="Natvig D."/>
            <person name="Lalanne C."/>
            <person name="Gautier V."/>
            <person name="Ament-Velasquez S.L."/>
            <person name="Kruys A."/>
            <person name="Hutchinson M.I."/>
            <person name="Powell A.J."/>
            <person name="Barry K."/>
            <person name="Miller A.N."/>
            <person name="Grigoriev I.V."/>
            <person name="Debuchy R."/>
            <person name="Gladieux P."/>
            <person name="Thoren M.H."/>
            <person name="Johannesson H."/>
        </authorList>
    </citation>
    <scope>NUCLEOTIDE SEQUENCE</scope>
    <source>
        <strain evidence="2">SMH4131-1</strain>
    </source>
</reference>
<keyword evidence="1" id="KW-0472">Membrane</keyword>
<proteinExistence type="predicted"/>
<evidence type="ECO:0000313" key="3">
    <source>
        <dbReference type="Proteomes" id="UP001286456"/>
    </source>
</evidence>
<keyword evidence="3" id="KW-1185">Reference proteome</keyword>
<protein>
    <submittedName>
        <fullName evidence="2">Uncharacterized protein</fullName>
    </submittedName>
</protein>
<dbReference type="Proteomes" id="UP001286456">
    <property type="component" value="Unassembled WGS sequence"/>
</dbReference>
<name>A0AAE0ILN8_9PEZI</name>
<organism evidence="2 3">
    <name type="scientific">Cercophora scortea</name>
    <dbReference type="NCBI Taxonomy" id="314031"/>
    <lineage>
        <taxon>Eukaryota</taxon>
        <taxon>Fungi</taxon>
        <taxon>Dikarya</taxon>
        <taxon>Ascomycota</taxon>
        <taxon>Pezizomycotina</taxon>
        <taxon>Sordariomycetes</taxon>
        <taxon>Sordariomycetidae</taxon>
        <taxon>Sordariales</taxon>
        <taxon>Lasiosphaeriaceae</taxon>
        <taxon>Cercophora</taxon>
    </lineage>
</organism>
<sequence length="154" mass="17033">MEWDGDGMVMSRGCMVIVFIFAFFMFCFSGPEVGSLGTRECLYGVACQYHHRLVTTSSSAFHLHPFPVSNYRGMVNRIGAQQATASVSSPSAHHGPHRRSIILLQYPAATPSKTGAPRELNQHCELFVGCHPSARSAAAGSTWTQRLRRFPNCW</sequence>
<keyword evidence="1" id="KW-0812">Transmembrane</keyword>
<feature type="transmembrane region" description="Helical" evidence="1">
    <location>
        <begin position="12"/>
        <end position="31"/>
    </location>
</feature>
<evidence type="ECO:0000256" key="1">
    <source>
        <dbReference type="SAM" id="Phobius"/>
    </source>
</evidence>
<keyword evidence="1" id="KW-1133">Transmembrane helix</keyword>
<accession>A0AAE0ILN8</accession>
<evidence type="ECO:0000313" key="2">
    <source>
        <dbReference type="EMBL" id="KAK3327367.1"/>
    </source>
</evidence>
<dbReference type="AlphaFoldDB" id="A0AAE0ILN8"/>
<dbReference type="EMBL" id="JAUEPO010000003">
    <property type="protein sequence ID" value="KAK3327367.1"/>
    <property type="molecule type" value="Genomic_DNA"/>
</dbReference>